<keyword evidence="2" id="KW-1185">Reference proteome</keyword>
<gene>
    <name evidence="1" type="ORF">OIU84_008199</name>
</gene>
<protein>
    <submittedName>
        <fullName evidence="1">Uncharacterized protein</fullName>
    </submittedName>
</protein>
<accession>A0AAD6JUI5</accession>
<reference evidence="1 2" key="1">
    <citation type="journal article" date="2023" name="Int. J. Mol. Sci.">
        <title>De Novo Assembly and Annotation of 11 Diverse Shrub Willow (Salix) Genomes Reveals Novel Gene Organization in Sex-Linked Regions.</title>
        <authorList>
            <person name="Hyden B."/>
            <person name="Feng K."/>
            <person name="Yates T.B."/>
            <person name="Jawdy S."/>
            <person name="Cereghino C."/>
            <person name="Smart L.B."/>
            <person name="Muchero W."/>
        </authorList>
    </citation>
    <scope>NUCLEOTIDE SEQUENCE [LARGE SCALE GENOMIC DNA]</scope>
    <source>
        <tissue evidence="1">Shoot tip</tissue>
    </source>
</reference>
<name>A0AAD6JUI5_9ROSI</name>
<evidence type="ECO:0000313" key="2">
    <source>
        <dbReference type="Proteomes" id="UP001162972"/>
    </source>
</evidence>
<dbReference type="AlphaFoldDB" id="A0AAD6JUI5"/>
<dbReference type="EMBL" id="JAPFFJ010000014">
    <property type="protein sequence ID" value="KAJ6411571.1"/>
    <property type="molecule type" value="Genomic_DNA"/>
</dbReference>
<organism evidence="1 2">
    <name type="scientific">Salix udensis</name>
    <dbReference type="NCBI Taxonomy" id="889485"/>
    <lineage>
        <taxon>Eukaryota</taxon>
        <taxon>Viridiplantae</taxon>
        <taxon>Streptophyta</taxon>
        <taxon>Embryophyta</taxon>
        <taxon>Tracheophyta</taxon>
        <taxon>Spermatophyta</taxon>
        <taxon>Magnoliopsida</taxon>
        <taxon>eudicotyledons</taxon>
        <taxon>Gunneridae</taxon>
        <taxon>Pentapetalae</taxon>
        <taxon>rosids</taxon>
        <taxon>fabids</taxon>
        <taxon>Malpighiales</taxon>
        <taxon>Salicaceae</taxon>
        <taxon>Saliceae</taxon>
        <taxon>Salix</taxon>
    </lineage>
</organism>
<comment type="caution">
    <text evidence="1">The sequence shown here is derived from an EMBL/GenBank/DDBJ whole genome shotgun (WGS) entry which is preliminary data.</text>
</comment>
<dbReference type="Proteomes" id="UP001162972">
    <property type="component" value="Chromosome 15Z"/>
</dbReference>
<evidence type="ECO:0000313" key="1">
    <source>
        <dbReference type="EMBL" id="KAJ6411571.1"/>
    </source>
</evidence>
<proteinExistence type="predicted"/>
<sequence>MTQLIRKLAMQLCVESRKVLKRKLYNSPKENATTKIPFMNQNVALILQCCLHIGNEYKKQLHPVFNLKLSNFVGQNKKKKATCTTPDAQRLHCDIVEYGFHYKYILNDTGIYTSSL</sequence>